<dbReference type="Pfam" id="PF13561">
    <property type="entry name" value="adh_short_C2"/>
    <property type="match status" value="1"/>
</dbReference>
<dbReference type="PRINTS" id="PR00080">
    <property type="entry name" value="SDRFAMILY"/>
</dbReference>
<dbReference type="Proteomes" id="UP000292958">
    <property type="component" value="Unassembled WGS sequence"/>
</dbReference>
<evidence type="ECO:0000256" key="2">
    <source>
        <dbReference type="ARBA" id="ARBA00023002"/>
    </source>
</evidence>
<dbReference type="PROSITE" id="PS00061">
    <property type="entry name" value="ADH_SHORT"/>
    <property type="match status" value="1"/>
</dbReference>
<dbReference type="EMBL" id="SHKW01000001">
    <property type="protein sequence ID" value="RZU43394.1"/>
    <property type="molecule type" value="Genomic_DNA"/>
</dbReference>
<dbReference type="Gene3D" id="3.40.50.720">
    <property type="entry name" value="NAD(P)-binding Rossmann-like Domain"/>
    <property type="match status" value="1"/>
</dbReference>
<dbReference type="GO" id="GO:0016491">
    <property type="term" value="F:oxidoreductase activity"/>
    <property type="evidence" value="ECO:0007669"/>
    <property type="project" value="UniProtKB-KW"/>
</dbReference>
<dbReference type="AlphaFoldDB" id="A0A4Q7Z0N8"/>
<reference evidence="3 4" key="1">
    <citation type="submission" date="2019-02" db="EMBL/GenBank/DDBJ databases">
        <title>Genomic Encyclopedia of Archaeal and Bacterial Type Strains, Phase II (KMG-II): from individual species to whole genera.</title>
        <authorList>
            <person name="Goeker M."/>
        </authorList>
    </citation>
    <scope>NUCLEOTIDE SEQUENCE [LARGE SCALE GENOMIC DNA]</scope>
    <source>
        <strain evidence="3 4">DSM 18101</strain>
    </source>
</reference>
<evidence type="ECO:0000313" key="4">
    <source>
        <dbReference type="Proteomes" id="UP000292958"/>
    </source>
</evidence>
<comment type="caution">
    <text evidence="3">The sequence shown here is derived from an EMBL/GenBank/DDBJ whole genome shotgun (WGS) entry which is preliminary data.</text>
</comment>
<comment type="similarity">
    <text evidence="1">Belongs to the short-chain dehydrogenases/reductases (SDR) family.</text>
</comment>
<accession>A0A4Q7Z0N8</accession>
<dbReference type="PANTHER" id="PTHR43639:SF1">
    <property type="entry name" value="SHORT-CHAIN DEHYDROGENASE_REDUCTASE FAMILY PROTEIN"/>
    <property type="match status" value="1"/>
</dbReference>
<dbReference type="InterPro" id="IPR002347">
    <property type="entry name" value="SDR_fam"/>
</dbReference>
<keyword evidence="4" id="KW-1185">Reference proteome</keyword>
<dbReference type="InterPro" id="IPR020904">
    <property type="entry name" value="Sc_DH/Rdtase_CS"/>
</dbReference>
<keyword evidence="2" id="KW-0560">Oxidoreductase</keyword>
<sequence>MNGMAVYPCLEDRVVVVTGGASGIGEAIVEGFAGQGARVAFLDIQDDAAEQLIARLATKGLKAPVYHRCDLTKTERLQEVASAILAQFGTVDVLVNNAGNDARHTIDEVTPQSWDDTIAVNLKHQFFMTQAIVPAMRKAGRGSIINMGSISWVIPSTNVPVYVTAKAAIVGMTRTLAHELGPDNIRVNCVMPGAVSTERQKRLWLTDAYKAEILARQALKRLILPEEVARLVLFLAAEDSSAITNQSYVIDGGWV</sequence>
<gene>
    <name evidence="3" type="ORF">BDD14_5053</name>
</gene>
<dbReference type="PANTHER" id="PTHR43639">
    <property type="entry name" value="OXIDOREDUCTASE, SHORT-CHAIN DEHYDROGENASE/REDUCTASE FAMILY (AFU_ORTHOLOGUE AFUA_5G02870)"/>
    <property type="match status" value="1"/>
</dbReference>
<dbReference type="SUPFAM" id="SSF51735">
    <property type="entry name" value="NAD(P)-binding Rossmann-fold domains"/>
    <property type="match status" value="1"/>
</dbReference>
<proteinExistence type="inferred from homology"/>
<dbReference type="NCBIfam" id="NF005559">
    <property type="entry name" value="PRK07231.1"/>
    <property type="match status" value="1"/>
</dbReference>
<organism evidence="3 4">
    <name type="scientific">Edaphobacter modestus</name>
    <dbReference type="NCBI Taxonomy" id="388466"/>
    <lineage>
        <taxon>Bacteria</taxon>
        <taxon>Pseudomonadati</taxon>
        <taxon>Acidobacteriota</taxon>
        <taxon>Terriglobia</taxon>
        <taxon>Terriglobales</taxon>
        <taxon>Acidobacteriaceae</taxon>
        <taxon>Edaphobacter</taxon>
    </lineage>
</organism>
<dbReference type="InterPro" id="IPR036291">
    <property type="entry name" value="NAD(P)-bd_dom_sf"/>
</dbReference>
<dbReference type="RefSeq" id="WP_165420221.1">
    <property type="nucleotide sequence ID" value="NZ_SHKW01000001.1"/>
</dbReference>
<evidence type="ECO:0000313" key="3">
    <source>
        <dbReference type="EMBL" id="RZU43394.1"/>
    </source>
</evidence>
<dbReference type="PRINTS" id="PR00081">
    <property type="entry name" value="GDHRDH"/>
</dbReference>
<name>A0A4Q7Z0N8_9BACT</name>
<evidence type="ECO:0000256" key="1">
    <source>
        <dbReference type="ARBA" id="ARBA00006484"/>
    </source>
</evidence>
<protein>
    <submittedName>
        <fullName evidence="3">NAD(P)-dependent dehydrogenase (Short-subunit alcohol dehydrogenase family)</fullName>
    </submittedName>
</protein>
<dbReference type="FunFam" id="3.40.50.720:FF:000084">
    <property type="entry name" value="Short-chain dehydrogenase reductase"/>
    <property type="match status" value="1"/>
</dbReference>
<dbReference type="CDD" id="cd05233">
    <property type="entry name" value="SDR_c"/>
    <property type="match status" value="1"/>
</dbReference>